<organism evidence="7 8">
    <name type="scientific">Furculomyces boomerangus</name>
    <dbReference type="NCBI Taxonomy" id="61424"/>
    <lineage>
        <taxon>Eukaryota</taxon>
        <taxon>Fungi</taxon>
        <taxon>Fungi incertae sedis</taxon>
        <taxon>Zoopagomycota</taxon>
        <taxon>Kickxellomycotina</taxon>
        <taxon>Harpellomycetes</taxon>
        <taxon>Harpellales</taxon>
        <taxon>Harpellaceae</taxon>
        <taxon>Furculomyces</taxon>
    </lineage>
</organism>
<keyword evidence="1" id="KW-0479">Metal-binding</keyword>
<keyword evidence="3" id="KW-0862">Zinc</keyword>
<reference evidence="7 8" key="1">
    <citation type="journal article" date="2018" name="MBio">
        <title>Comparative Genomics Reveals the Core Gene Toolbox for the Fungus-Insect Symbiosis.</title>
        <authorList>
            <person name="Wang Y."/>
            <person name="Stata M."/>
            <person name="Wang W."/>
            <person name="Stajich J.E."/>
            <person name="White M.M."/>
            <person name="Moncalvo J.M."/>
        </authorList>
    </citation>
    <scope>NUCLEOTIDE SEQUENCE [LARGE SCALE GENOMIC DNA]</scope>
    <source>
        <strain evidence="7 8">AUS-77-4</strain>
    </source>
</reference>
<dbReference type="PROSITE" id="PS50089">
    <property type="entry name" value="ZF_RING_2"/>
    <property type="match status" value="1"/>
</dbReference>
<comment type="caution">
    <text evidence="7">The sequence shown here is derived from an EMBL/GenBank/DDBJ whole genome shotgun (WGS) entry which is preliminary data.</text>
</comment>
<evidence type="ECO:0000256" key="1">
    <source>
        <dbReference type="ARBA" id="ARBA00022723"/>
    </source>
</evidence>
<dbReference type="FunFam" id="3.30.40.10:FF:000388">
    <property type="entry name" value="Putative RING zinc finger domain superfamily protein"/>
    <property type="match status" value="1"/>
</dbReference>
<evidence type="ECO:0000256" key="4">
    <source>
        <dbReference type="PROSITE-ProRule" id="PRU00175"/>
    </source>
</evidence>
<dbReference type="Proteomes" id="UP000245699">
    <property type="component" value="Unassembled WGS sequence"/>
</dbReference>
<feature type="domain" description="RING-type" evidence="6">
    <location>
        <begin position="140"/>
        <end position="182"/>
    </location>
</feature>
<evidence type="ECO:0000313" key="7">
    <source>
        <dbReference type="EMBL" id="PVU89295.1"/>
    </source>
</evidence>
<dbReference type="SUPFAM" id="SSF57850">
    <property type="entry name" value="RING/U-box"/>
    <property type="match status" value="1"/>
</dbReference>
<dbReference type="CDD" id="cd16454">
    <property type="entry name" value="RING-H2_PA-TM-RING"/>
    <property type="match status" value="1"/>
</dbReference>
<protein>
    <recommendedName>
        <fullName evidence="6">RING-type domain-containing protein</fullName>
    </recommendedName>
</protein>
<dbReference type="UniPathway" id="UPA00143"/>
<dbReference type="AlphaFoldDB" id="A0A2T9YAF6"/>
<gene>
    <name evidence="7" type="ORF">BB559_005160</name>
</gene>
<sequence length="243" mass="27831">MRCKRDASSSGIGVTFGVVIFILMLRLLMMHSRRSALSRTRAAAIRANIMANNSNNAQNNLLPVRNIFPTANITRINIVKKKKVILSEDLESYPVVTMKDYKKSTSIKIPEKALEKNNTKFSLSSSTHEPETSTNDRVECLICIEEFKDDDLIRIIPCYHPFHKHCIDTWLLEQSGFCPTCRLDLRLTPENEIENQNEFIDTIQQPNDNQVLYITTNQITGLNDRDHWVGNSNVIQRLGINRL</sequence>
<dbReference type="STRING" id="61424.A0A2T9YAF6"/>
<evidence type="ECO:0000256" key="3">
    <source>
        <dbReference type="ARBA" id="ARBA00022833"/>
    </source>
</evidence>
<dbReference type="PANTHER" id="PTHR45798">
    <property type="entry name" value="RING-H2 FINGER PROTEIN ATL61-RELATED-RELATED"/>
    <property type="match status" value="1"/>
</dbReference>
<name>A0A2T9YAF6_9FUNG</name>
<dbReference type="GO" id="GO:0008270">
    <property type="term" value="F:zinc ion binding"/>
    <property type="evidence" value="ECO:0007669"/>
    <property type="project" value="UniProtKB-KW"/>
</dbReference>
<dbReference type="Pfam" id="PF13639">
    <property type="entry name" value="zf-RING_2"/>
    <property type="match status" value="1"/>
</dbReference>
<dbReference type="OrthoDB" id="8062037at2759"/>
<dbReference type="InterPro" id="IPR013083">
    <property type="entry name" value="Znf_RING/FYVE/PHD"/>
</dbReference>
<feature type="transmembrane region" description="Helical" evidence="5">
    <location>
        <begin position="12"/>
        <end position="29"/>
    </location>
</feature>
<evidence type="ECO:0000313" key="8">
    <source>
        <dbReference type="Proteomes" id="UP000245699"/>
    </source>
</evidence>
<dbReference type="Gene3D" id="3.30.40.10">
    <property type="entry name" value="Zinc/RING finger domain, C3HC4 (zinc finger)"/>
    <property type="match status" value="1"/>
</dbReference>
<dbReference type="EMBL" id="MBFT01000557">
    <property type="protein sequence ID" value="PVU89295.1"/>
    <property type="molecule type" value="Genomic_DNA"/>
</dbReference>
<dbReference type="SMART" id="SM00184">
    <property type="entry name" value="RING"/>
    <property type="match status" value="1"/>
</dbReference>
<keyword evidence="5" id="KW-0472">Membrane</keyword>
<keyword evidence="2 4" id="KW-0863">Zinc-finger</keyword>
<keyword evidence="8" id="KW-1185">Reference proteome</keyword>
<dbReference type="PANTHER" id="PTHR45798:SF97">
    <property type="entry name" value="ALCOHOL-SENSITIVE RING FINGER PROTEIN 1"/>
    <property type="match status" value="1"/>
</dbReference>
<keyword evidence="5" id="KW-0812">Transmembrane</keyword>
<dbReference type="GO" id="GO:0016567">
    <property type="term" value="P:protein ubiquitination"/>
    <property type="evidence" value="ECO:0007669"/>
    <property type="project" value="UniProtKB-UniPathway"/>
</dbReference>
<accession>A0A2T9YAF6</accession>
<dbReference type="InterPro" id="IPR001841">
    <property type="entry name" value="Znf_RING"/>
</dbReference>
<keyword evidence="5" id="KW-1133">Transmembrane helix</keyword>
<dbReference type="InterPro" id="IPR052788">
    <property type="entry name" value="RING-type_E3_ligase_ATL"/>
</dbReference>
<evidence type="ECO:0000259" key="6">
    <source>
        <dbReference type="PROSITE" id="PS50089"/>
    </source>
</evidence>
<proteinExistence type="predicted"/>
<evidence type="ECO:0000256" key="2">
    <source>
        <dbReference type="ARBA" id="ARBA00022771"/>
    </source>
</evidence>
<evidence type="ECO:0000256" key="5">
    <source>
        <dbReference type="SAM" id="Phobius"/>
    </source>
</evidence>